<accession>A0AAN4PC53</accession>
<protein>
    <submittedName>
        <fullName evidence="1">Uncharacterized protein</fullName>
    </submittedName>
</protein>
<reference evidence="1 2" key="1">
    <citation type="submission" date="2015-11" db="EMBL/GenBank/DDBJ databases">
        <title>Aspergillus lentulus strain IFM 54703T.</title>
        <authorList>
            <person name="Kusuya Y."/>
            <person name="Sakai K."/>
            <person name="Kamei K."/>
            <person name="Takahashi H."/>
            <person name="Yaguchi T."/>
        </authorList>
    </citation>
    <scope>NUCLEOTIDE SEQUENCE [LARGE SCALE GENOMIC DNA]</scope>
    <source>
        <strain evidence="1 2">IFM 54703</strain>
    </source>
</reference>
<evidence type="ECO:0000313" key="1">
    <source>
        <dbReference type="EMBL" id="GAQ03975.1"/>
    </source>
</evidence>
<dbReference type="EMBL" id="BCLY01000004">
    <property type="protein sequence ID" value="GAQ03975.1"/>
    <property type="molecule type" value="Genomic_DNA"/>
</dbReference>
<sequence length="456" mass="50722">MALPTSFQLSVELTKLLPVREALSVVTRPILQQIRELKKTGSDFILEEDLATVFGRAKLDTKMERHFKSAVNTPGFEEIYPSSVIGLASGPGPTVIRALKESHYLSTIIQLSLLGFMHERMTLSSNLVACLNERYRLGVPDSNSDAKYEGVCEFLRVCASQTSNFPWDLYIGLVEAQIPKTCTSMANKTRVDELQWRVLSPNLLLAAMDYLCLVQAFPEDRIMAVPNQAGLVPLVVWAHYTLGLTVLLTGSPDGDILFGQSSNPQVTIKWCDHIEPTDPVYLLDSKMEIILSTELSHNIHARIIAEERCRLKGYGTKLVNRFRAKDDAMAPSSVKLAYITLAFCRVVSPVLYRVNLKGEGVSTPLIQTRDTVESWRLTDAAEIFFEGVQWNEATVDAYTDALKTQTVEICLVSCGFQLEVSQCINLNVLSPSVPGAIKPEEKLATGFGFFQDIDHR</sequence>
<dbReference type="AlphaFoldDB" id="A0AAN4PC53"/>
<evidence type="ECO:0000313" key="2">
    <source>
        <dbReference type="Proteomes" id="UP000051487"/>
    </source>
</evidence>
<comment type="caution">
    <text evidence="1">The sequence shown here is derived from an EMBL/GenBank/DDBJ whole genome shotgun (WGS) entry which is preliminary data.</text>
</comment>
<name>A0AAN4PC53_ASPLE</name>
<gene>
    <name evidence="1" type="ORF">ALT_1296</name>
</gene>
<dbReference type="Proteomes" id="UP000051487">
    <property type="component" value="Unassembled WGS sequence"/>
</dbReference>
<proteinExistence type="predicted"/>
<organism evidence="1 2">
    <name type="scientific">Aspergillus lentulus</name>
    <dbReference type="NCBI Taxonomy" id="293939"/>
    <lineage>
        <taxon>Eukaryota</taxon>
        <taxon>Fungi</taxon>
        <taxon>Dikarya</taxon>
        <taxon>Ascomycota</taxon>
        <taxon>Pezizomycotina</taxon>
        <taxon>Eurotiomycetes</taxon>
        <taxon>Eurotiomycetidae</taxon>
        <taxon>Eurotiales</taxon>
        <taxon>Aspergillaceae</taxon>
        <taxon>Aspergillus</taxon>
        <taxon>Aspergillus subgen. Fumigati</taxon>
    </lineage>
</organism>